<comment type="caution">
    <text evidence="1">The sequence shown here is derived from an EMBL/GenBank/DDBJ whole genome shotgun (WGS) entry which is preliminary data.</text>
</comment>
<dbReference type="PANTHER" id="PTHR38433:SF1">
    <property type="entry name" value="DUF1641 DOMAIN-CONTAINING PROTEIN"/>
    <property type="match status" value="1"/>
</dbReference>
<sequence>MIMARAIRQISKTVPNVQEEQDQAIASIMREVAENQEAIMKTLGILKGLHEMKALEAVHALLEQRTEVGAIAIQQINQPGMHNIIKNAMGAVGFLGALQPGQLNTLLDAVGSGLKRLSNTGENGEKQSIWALSRRLRSPESRAAMTSMLGLLEGMGEVFLQNKEQKKG</sequence>
<gene>
    <name evidence="1" type="ORF">D0466_10705</name>
</gene>
<accession>A0A372LD68</accession>
<keyword evidence="2" id="KW-1185">Reference proteome</keyword>
<dbReference type="EMBL" id="QVTD01000005">
    <property type="protein sequence ID" value="RFU63914.1"/>
    <property type="molecule type" value="Genomic_DNA"/>
</dbReference>
<evidence type="ECO:0000313" key="2">
    <source>
        <dbReference type="Proteomes" id="UP000262939"/>
    </source>
</evidence>
<dbReference type="AlphaFoldDB" id="A0A372LD68"/>
<proteinExistence type="predicted"/>
<dbReference type="PANTHER" id="PTHR38433">
    <property type="match status" value="1"/>
</dbReference>
<dbReference type="InterPro" id="IPR012440">
    <property type="entry name" value="DUF1641"/>
</dbReference>
<protein>
    <submittedName>
        <fullName evidence="1">DUF1641 domain-containing protein</fullName>
    </submittedName>
</protein>
<dbReference type="Pfam" id="PF07849">
    <property type="entry name" value="DUF1641"/>
    <property type="match status" value="1"/>
</dbReference>
<organism evidence="1 2">
    <name type="scientific">Peribacillus glennii</name>
    <dbReference type="NCBI Taxonomy" id="2303991"/>
    <lineage>
        <taxon>Bacteria</taxon>
        <taxon>Bacillati</taxon>
        <taxon>Bacillota</taxon>
        <taxon>Bacilli</taxon>
        <taxon>Bacillales</taxon>
        <taxon>Bacillaceae</taxon>
        <taxon>Peribacillus</taxon>
    </lineage>
</organism>
<evidence type="ECO:0000313" key="1">
    <source>
        <dbReference type="EMBL" id="RFU63914.1"/>
    </source>
</evidence>
<reference evidence="1 2" key="1">
    <citation type="submission" date="2018-08" db="EMBL/GenBank/DDBJ databases">
        <title>Bacillus chawlae sp. nov., Bacillus glennii sp. nov., and Bacillus saganii sp. nov. Isolated from the Vehicle Assembly Building at Kennedy Space Center where the Viking Spacecraft were Assembled.</title>
        <authorList>
            <person name="Seuylemezian A."/>
            <person name="Vaishampayan P."/>
        </authorList>
    </citation>
    <scope>NUCLEOTIDE SEQUENCE [LARGE SCALE GENOMIC DNA]</scope>
    <source>
        <strain evidence="1 2">V44-8</strain>
    </source>
</reference>
<name>A0A372LD68_9BACI</name>
<dbReference type="Proteomes" id="UP000262939">
    <property type="component" value="Unassembled WGS sequence"/>
</dbReference>